<sequence length="312" mass="32515">MTPTTPLALPDGPMLLTDGGLETTLIFHEGLDLPSFAAFPLLASEPGRDALRRYYRAYLAIARRHGLGIILETATWRASADWGALLGYDAAALRDITVAAVDLLRELRDAEAEPSTVLISGCVGPRGDGYSADLRMTPDEAAAYHHAQIATLAAAGVDLVSAHTITHVEEAIGVVRAGASVDVATVMSFTVEVDGRLPSGQPLTEAILQLDDATDAGALHLMVNCAHPTHLEAALDPTSPALARLRGFRANASTMSHAELDEAEALDAGDPHDLAQRVAALTATLPALTVLGGCCGTDDRHIAAIAAACAPR</sequence>
<dbReference type="OrthoDB" id="9803687at2"/>
<keyword evidence="6" id="KW-1185">Reference proteome</keyword>
<protein>
    <submittedName>
        <fullName evidence="5">S-methylmethionine-dependent homocysteine/selenocysteine methylase</fullName>
    </submittedName>
</protein>
<evidence type="ECO:0000256" key="3">
    <source>
        <dbReference type="PROSITE-ProRule" id="PRU00333"/>
    </source>
</evidence>
<keyword evidence="3" id="KW-0479">Metal-binding</keyword>
<dbReference type="GO" id="GO:0008168">
    <property type="term" value="F:methyltransferase activity"/>
    <property type="evidence" value="ECO:0007669"/>
    <property type="project" value="UniProtKB-UniRule"/>
</dbReference>
<feature type="binding site" evidence="3">
    <location>
        <position position="294"/>
    </location>
    <ligand>
        <name>Zn(2+)</name>
        <dbReference type="ChEBI" id="CHEBI:29105"/>
    </ligand>
</feature>
<dbReference type="PROSITE" id="PS50970">
    <property type="entry name" value="HCY"/>
    <property type="match status" value="1"/>
</dbReference>
<dbReference type="Pfam" id="PF02574">
    <property type="entry name" value="S-methyl_trans"/>
    <property type="match status" value="1"/>
</dbReference>
<dbReference type="AlphaFoldDB" id="A0A840XKV7"/>
<dbReference type="PANTHER" id="PTHR11103:SF18">
    <property type="entry name" value="SLR1189 PROTEIN"/>
    <property type="match status" value="1"/>
</dbReference>
<comment type="cofactor">
    <cofactor evidence="3">
        <name>Zn(2+)</name>
        <dbReference type="ChEBI" id="CHEBI:29105"/>
    </cofactor>
</comment>
<keyword evidence="1 3" id="KW-0489">Methyltransferase</keyword>
<dbReference type="Gene3D" id="3.20.20.330">
    <property type="entry name" value="Homocysteine-binding-like domain"/>
    <property type="match status" value="1"/>
</dbReference>
<dbReference type="RefSeq" id="WP_153982478.1">
    <property type="nucleotide sequence ID" value="NZ_BAAANZ010000009.1"/>
</dbReference>
<dbReference type="SUPFAM" id="SSF82282">
    <property type="entry name" value="Homocysteine S-methyltransferase"/>
    <property type="match status" value="1"/>
</dbReference>
<dbReference type="InterPro" id="IPR036589">
    <property type="entry name" value="HCY_dom_sf"/>
</dbReference>
<organism evidence="5 6">
    <name type="scientific">Microcella frigidaquae</name>
    <dbReference type="NCBI Taxonomy" id="424758"/>
    <lineage>
        <taxon>Bacteria</taxon>
        <taxon>Bacillati</taxon>
        <taxon>Actinomycetota</taxon>
        <taxon>Actinomycetes</taxon>
        <taxon>Micrococcales</taxon>
        <taxon>Microbacteriaceae</taxon>
        <taxon>Microcella</taxon>
    </lineage>
</organism>
<evidence type="ECO:0000259" key="4">
    <source>
        <dbReference type="PROSITE" id="PS50970"/>
    </source>
</evidence>
<dbReference type="InterPro" id="IPR003726">
    <property type="entry name" value="HCY_dom"/>
</dbReference>
<keyword evidence="3" id="KW-0862">Zinc</keyword>
<dbReference type="EMBL" id="JACHBS010000001">
    <property type="protein sequence ID" value="MBB5617288.1"/>
    <property type="molecule type" value="Genomic_DNA"/>
</dbReference>
<comment type="caution">
    <text evidence="5">The sequence shown here is derived from an EMBL/GenBank/DDBJ whole genome shotgun (WGS) entry which is preliminary data.</text>
</comment>
<dbReference type="GO" id="GO:0032259">
    <property type="term" value="P:methylation"/>
    <property type="evidence" value="ECO:0007669"/>
    <property type="project" value="UniProtKB-KW"/>
</dbReference>
<proteinExistence type="predicted"/>
<gene>
    <name evidence="5" type="ORF">BJ959_000784</name>
</gene>
<dbReference type="GO" id="GO:0046872">
    <property type="term" value="F:metal ion binding"/>
    <property type="evidence" value="ECO:0007669"/>
    <property type="project" value="UniProtKB-KW"/>
</dbReference>
<name>A0A840XKV7_9MICO</name>
<evidence type="ECO:0000313" key="5">
    <source>
        <dbReference type="EMBL" id="MBB5617288.1"/>
    </source>
</evidence>
<feature type="domain" description="Hcy-binding" evidence="4">
    <location>
        <begin position="3"/>
        <end position="309"/>
    </location>
</feature>
<dbReference type="Proteomes" id="UP000552883">
    <property type="component" value="Unassembled WGS sequence"/>
</dbReference>
<evidence type="ECO:0000313" key="6">
    <source>
        <dbReference type="Proteomes" id="UP000552883"/>
    </source>
</evidence>
<evidence type="ECO:0000256" key="2">
    <source>
        <dbReference type="ARBA" id="ARBA00022679"/>
    </source>
</evidence>
<feature type="binding site" evidence="3">
    <location>
        <position position="225"/>
    </location>
    <ligand>
        <name>Zn(2+)</name>
        <dbReference type="ChEBI" id="CHEBI:29105"/>
    </ligand>
</feature>
<feature type="binding site" evidence="3">
    <location>
        <position position="295"/>
    </location>
    <ligand>
        <name>Zn(2+)</name>
        <dbReference type="ChEBI" id="CHEBI:29105"/>
    </ligand>
</feature>
<reference evidence="5 6" key="1">
    <citation type="submission" date="2020-08" db="EMBL/GenBank/DDBJ databases">
        <title>Sequencing the genomes of 1000 actinobacteria strains.</title>
        <authorList>
            <person name="Klenk H.-P."/>
        </authorList>
    </citation>
    <scope>NUCLEOTIDE SEQUENCE [LARGE SCALE GENOMIC DNA]</scope>
    <source>
        <strain evidence="5 6">DSM 23889</strain>
    </source>
</reference>
<dbReference type="PANTHER" id="PTHR11103">
    <property type="entry name" value="SLR1189 PROTEIN"/>
    <property type="match status" value="1"/>
</dbReference>
<evidence type="ECO:0000256" key="1">
    <source>
        <dbReference type="ARBA" id="ARBA00022603"/>
    </source>
</evidence>
<keyword evidence="2 3" id="KW-0808">Transferase</keyword>
<accession>A0A840XKV7</accession>